<evidence type="ECO:0000259" key="14">
    <source>
        <dbReference type="SMART" id="SM00852"/>
    </source>
</evidence>
<evidence type="ECO:0000256" key="3">
    <source>
        <dbReference type="ARBA" id="ARBA00005046"/>
    </source>
</evidence>
<organism evidence="15 16">
    <name type="scientific">Acetohalobium arabaticum (strain ATCC 49924 / DSM 5501 / Z-7288)</name>
    <dbReference type="NCBI Taxonomy" id="574087"/>
    <lineage>
        <taxon>Bacteria</taxon>
        <taxon>Bacillati</taxon>
        <taxon>Bacillota</taxon>
        <taxon>Clostridia</taxon>
        <taxon>Halanaerobiales</taxon>
        <taxon>Halobacteroidaceae</taxon>
        <taxon>Acetohalobium</taxon>
    </lineage>
</organism>
<dbReference type="AlphaFoldDB" id="D9QT63"/>
<name>D9QT63_ACEAZ</name>
<keyword evidence="9 13" id="KW-0479">Metal-binding</keyword>
<accession>D9QT63</accession>
<keyword evidence="10 13" id="KW-0460">Magnesium</keyword>
<dbReference type="InterPro" id="IPR036135">
    <property type="entry name" value="MoeA_linker/N_sf"/>
</dbReference>
<gene>
    <name evidence="15" type="ordered locus">Acear_2073</name>
</gene>
<comment type="function">
    <text evidence="2 13">Catalyzes the insertion of molybdate into adenylated molybdopterin with the concomitant release of AMP.</text>
</comment>
<evidence type="ECO:0000256" key="8">
    <source>
        <dbReference type="ARBA" id="ARBA00022679"/>
    </source>
</evidence>
<dbReference type="SUPFAM" id="SSF53850">
    <property type="entry name" value="Periplasmic binding protein-like II"/>
    <property type="match status" value="1"/>
</dbReference>
<dbReference type="SUPFAM" id="SSF63867">
    <property type="entry name" value="MoeA C-terminal domain-like"/>
    <property type="match status" value="1"/>
</dbReference>
<dbReference type="PANTHER" id="PTHR10192">
    <property type="entry name" value="MOLYBDOPTERIN BIOSYNTHESIS PROTEIN"/>
    <property type="match status" value="1"/>
</dbReference>
<dbReference type="EMBL" id="CP002105">
    <property type="protein sequence ID" value="ADL13563.1"/>
    <property type="molecule type" value="Genomic_DNA"/>
</dbReference>
<evidence type="ECO:0000256" key="4">
    <source>
        <dbReference type="ARBA" id="ARBA00010763"/>
    </source>
</evidence>
<evidence type="ECO:0000313" key="15">
    <source>
        <dbReference type="EMBL" id="ADL13563.1"/>
    </source>
</evidence>
<dbReference type="Proteomes" id="UP000001661">
    <property type="component" value="Chromosome"/>
</dbReference>
<dbReference type="OrthoDB" id="9804758at2"/>
<dbReference type="CDD" id="cd00887">
    <property type="entry name" value="MoeA"/>
    <property type="match status" value="1"/>
</dbReference>
<evidence type="ECO:0000256" key="11">
    <source>
        <dbReference type="ARBA" id="ARBA00023150"/>
    </source>
</evidence>
<dbReference type="SUPFAM" id="SSF63882">
    <property type="entry name" value="MoeA N-terminal region -like"/>
    <property type="match status" value="1"/>
</dbReference>
<dbReference type="GO" id="GO:0046872">
    <property type="term" value="F:metal ion binding"/>
    <property type="evidence" value="ECO:0007669"/>
    <property type="project" value="UniProtKB-UniRule"/>
</dbReference>
<dbReference type="InterPro" id="IPR005110">
    <property type="entry name" value="MoeA_linker/N"/>
</dbReference>
<dbReference type="Gene3D" id="2.170.190.11">
    <property type="entry name" value="Molybdopterin biosynthesis moea protein, domain 3"/>
    <property type="match status" value="1"/>
</dbReference>
<evidence type="ECO:0000256" key="9">
    <source>
        <dbReference type="ARBA" id="ARBA00022723"/>
    </source>
</evidence>
<evidence type="ECO:0000256" key="7">
    <source>
        <dbReference type="ARBA" id="ARBA00022505"/>
    </source>
</evidence>
<dbReference type="eggNOG" id="COG0303">
    <property type="taxonomic scope" value="Bacteria"/>
</dbReference>
<dbReference type="InterPro" id="IPR005111">
    <property type="entry name" value="MoeA_C_domain_IV"/>
</dbReference>
<dbReference type="InterPro" id="IPR024370">
    <property type="entry name" value="PBP_domain"/>
</dbReference>
<dbReference type="InterPro" id="IPR036425">
    <property type="entry name" value="MoaB/Mog-like_dom_sf"/>
</dbReference>
<dbReference type="InterPro" id="IPR038987">
    <property type="entry name" value="MoeA-like"/>
</dbReference>
<proteinExistence type="inferred from homology"/>
<dbReference type="GO" id="GO:0006777">
    <property type="term" value="P:Mo-molybdopterin cofactor biosynthetic process"/>
    <property type="evidence" value="ECO:0007669"/>
    <property type="project" value="UniProtKB-UniRule"/>
</dbReference>
<dbReference type="KEGG" id="aar:Acear_2073"/>
<dbReference type="NCBIfam" id="NF011068">
    <property type="entry name" value="PRK14498.1"/>
    <property type="match status" value="1"/>
</dbReference>
<dbReference type="GO" id="GO:0005829">
    <property type="term" value="C:cytosol"/>
    <property type="evidence" value="ECO:0007669"/>
    <property type="project" value="TreeGrafter"/>
</dbReference>
<sequence length="622" mass="67692">MEKRNIYLDKLPLTEAKEIILNNLAGNYREATERVKVEDASGRVTAEAVYAEDSSPHYYAAAMDGFAVDVDKTFGASKRDPKELTIGQEAFFVDTGDAVPEGCNGVIMIEDVNQLDEATIEITASVAPGQHIRSIGEDILASQLLAPVNTKLGPSEIGGLLAGGITEIEVRKEPEVAILPTGTELVDPGSSLQPGEIVEYNSRVIASQIREWGAVPVKADKVEDDYELIKNRVDRLSQQYDLVLIIAGSSAGAEDYTSQVIENLGELLFHGVAIKPGKPLMAGVINEKLVIGLPGYPVSAYLGTQLFVRPVIERLLGLTCSQPEKVKAELTQNLTSKLGEEEFVRVNVAHIDGDLKAVPLQRGAGVINSVMKSDGFIRIPALKQGMKQNKQVEVELRRDIDYNQNLLIAGEEDLAYELLCNQIKLQGVGLNLKFKNMASETAVDTLEQKAANAALVKTVGMRQETVVVNLAVSEVGLVVRPDNSLGINGVEDLSQEGLSFVNQQQGRAARRLLDSRLETAGINTQEIVGYRQEEITGRDAANLVKEGIIDVGLASRGVAELFNLDFISLGQITSSLVILESEVEREELKKLLEVVRSNEYKSQLQKIAGYNTEDCGEIIDRK</sequence>
<evidence type="ECO:0000256" key="2">
    <source>
        <dbReference type="ARBA" id="ARBA00002901"/>
    </source>
</evidence>
<keyword evidence="11 13" id="KW-0501">Molybdenum cofactor biosynthesis</keyword>
<dbReference type="STRING" id="574087.Acear_2073"/>
<evidence type="ECO:0000256" key="1">
    <source>
        <dbReference type="ARBA" id="ARBA00001946"/>
    </source>
</evidence>
<comment type="catalytic activity">
    <reaction evidence="12">
        <text>adenylyl-molybdopterin + molybdate = Mo-molybdopterin + AMP + H(+)</text>
        <dbReference type="Rhea" id="RHEA:35047"/>
        <dbReference type="ChEBI" id="CHEBI:15378"/>
        <dbReference type="ChEBI" id="CHEBI:36264"/>
        <dbReference type="ChEBI" id="CHEBI:62727"/>
        <dbReference type="ChEBI" id="CHEBI:71302"/>
        <dbReference type="ChEBI" id="CHEBI:456215"/>
        <dbReference type="EC" id="2.10.1.1"/>
    </reaction>
</comment>
<dbReference type="Pfam" id="PF00994">
    <property type="entry name" value="MoCF_biosynth"/>
    <property type="match status" value="1"/>
</dbReference>
<evidence type="ECO:0000256" key="6">
    <source>
        <dbReference type="ARBA" id="ARBA00021108"/>
    </source>
</evidence>
<comment type="pathway">
    <text evidence="3 13">Cofactor biosynthesis; molybdopterin biosynthesis.</text>
</comment>
<dbReference type="RefSeq" id="WP_013279006.1">
    <property type="nucleotide sequence ID" value="NC_014378.1"/>
</dbReference>
<dbReference type="SMART" id="SM00852">
    <property type="entry name" value="MoCF_biosynth"/>
    <property type="match status" value="1"/>
</dbReference>
<dbReference type="Gene3D" id="3.40.980.10">
    <property type="entry name" value="MoaB/Mog-like domain"/>
    <property type="match status" value="1"/>
</dbReference>
<protein>
    <recommendedName>
        <fullName evidence="6 13">Molybdopterin molybdenumtransferase</fullName>
        <ecNumber evidence="5 13">2.10.1.1</ecNumber>
    </recommendedName>
</protein>
<dbReference type="FunFam" id="3.40.980.10:FF:000004">
    <property type="entry name" value="Molybdopterin molybdenumtransferase"/>
    <property type="match status" value="1"/>
</dbReference>
<dbReference type="InterPro" id="IPR001453">
    <property type="entry name" value="MoaB/Mog_dom"/>
</dbReference>
<evidence type="ECO:0000256" key="12">
    <source>
        <dbReference type="ARBA" id="ARBA00047317"/>
    </source>
</evidence>
<dbReference type="GO" id="GO:0061599">
    <property type="term" value="F:molybdopterin molybdotransferase activity"/>
    <property type="evidence" value="ECO:0007669"/>
    <property type="project" value="UniProtKB-UniRule"/>
</dbReference>
<dbReference type="SUPFAM" id="SSF53218">
    <property type="entry name" value="Molybdenum cofactor biosynthesis proteins"/>
    <property type="match status" value="1"/>
</dbReference>
<comment type="similarity">
    <text evidence="4 13">Belongs to the MoeA family.</text>
</comment>
<dbReference type="eggNOG" id="COG1910">
    <property type="taxonomic scope" value="Bacteria"/>
</dbReference>
<comment type="cofactor">
    <cofactor evidence="1 13">
        <name>Mg(2+)</name>
        <dbReference type="ChEBI" id="CHEBI:18420"/>
    </cofactor>
</comment>
<feature type="domain" description="MoaB/Mog" evidence="14">
    <location>
        <begin position="177"/>
        <end position="314"/>
    </location>
</feature>
<keyword evidence="16" id="KW-1185">Reference proteome</keyword>
<dbReference type="NCBIfam" id="TIGR00177">
    <property type="entry name" value="molyb_syn"/>
    <property type="match status" value="1"/>
</dbReference>
<evidence type="ECO:0000256" key="5">
    <source>
        <dbReference type="ARBA" id="ARBA00013269"/>
    </source>
</evidence>
<keyword evidence="8 13" id="KW-0808">Transferase</keyword>
<evidence type="ECO:0000256" key="13">
    <source>
        <dbReference type="RuleBase" id="RU365090"/>
    </source>
</evidence>
<dbReference type="UniPathway" id="UPA00344"/>
<keyword evidence="7 13" id="KW-0500">Molybdenum</keyword>
<dbReference type="PANTHER" id="PTHR10192:SF16">
    <property type="entry name" value="MOLYBDOPTERIN MOLYBDENUMTRANSFERASE"/>
    <property type="match status" value="1"/>
</dbReference>
<dbReference type="Pfam" id="PF03453">
    <property type="entry name" value="MoeA_N"/>
    <property type="match status" value="1"/>
</dbReference>
<evidence type="ECO:0000313" key="16">
    <source>
        <dbReference type="Proteomes" id="UP000001661"/>
    </source>
</evidence>
<reference evidence="15 16" key="1">
    <citation type="journal article" date="2010" name="Stand. Genomic Sci.">
        <title>Complete genome sequence of Acetohalobium arabaticum type strain (Z-7288).</title>
        <authorList>
            <person name="Sikorski J."/>
            <person name="Lapidus A."/>
            <person name="Chertkov O."/>
            <person name="Lucas S."/>
            <person name="Copeland A."/>
            <person name="Glavina Del Rio T."/>
            <person name="Nolan M."/>
            <person name="Tice H."/>
            <person name="Cheng J.F."/>
            <person name="Han C."/>
            <person name="Brambilla E."/>
            <person name="Pitluck S."/>
            <person name="Liolios K."/>
            <person name="Ivanova N."/>
            <person name="Mavromatis K."/>
            <person name="Mikhailova N."/>
            <person name="Pati A."/>
            <person name="Bruce D."/>
            <person name="Detter C."/>
            <person name="Tapia R."/>
            <person name="Goodwin L."/>
            <person name="Chen A."/>
            <person name="Palaniappan K."/>
            <person name="Land M."/>
            <person name="Hauser L."/>
            <person name="Chang Y.J."/>
            <person name="Jeffries C.D."/>
            <person name="Rohde M."/>
            <person name="Goker M."/>
            <person name="Spring S."/>
            <person name="Woyke T."/>
            <person name="Bristow J."/>
            <person name="Eisen J.A."/>
            <person name="Markowitz V."/>
            <person name="Hugenholtz P."/>
            <person name="Kyrpides N.C."/>
            <person name="Klenk H.P."/>
        </authorList>
    </citation>
    <scope>NUCLEOTIDE SEQUENCE [LARGE SCALE GENOMIC DNA]</scope>
    <source>
        <strain evidence="16">ATCC 49924 / DSM 5501 / Z-7288</strain>
    </source>
</reference>
<dbReference type="Pfam" id="PF03454">
    <property type="entry name" value="MoeA_C"/>
    <property type="match status" value="1"/>
</dbReference>
<dbReference type="Gene3D" id="2.40.340.10">
    <property type="entry name" value="MoeA, C-terminal, domain IV"/>
    <property type="match status" value="1"/>
</dbReference>
<dbReference type="Gene3D" id="3.90.105.10">
    <property type="entry name" value="Molybdopterin biosynthesis moea protein, domain 2"/>
    <property type="match status" value="1"/>
</dbReference>
<dbReference type="HOGENOM" id="CLU_010186_3_0_9"/>
<dbReference type="Pfam" id="PF12727">
    <property type="entry name" value="PBP_like"/>
    <property type="match status" value="1"/>
</dbReference>
<evidence type="ECO:0000256" key="10">
    <source>
        <dbReference type="ARBA" id="ARBA00022842"/>
    </source>
</evidence>
<dbReference type="InterPro" id="IPR036688">
    <property type="entry name" value="MoeA_C_domain_IV_sf"/>
</dbReference>
<dbReference type="EC" id="2.10.1.1" evidence="5 13"/>